<dbReference type="KEGG" id="jpo:G7058_01730"/>
<dbReference type="InterPro" id="IPR027417">
    <property type="entry name" value="P-loop_NTPase"/>
</dbReference>
<dbReference type="SMART" id="SM00487">
    <property type="entry name" value="DEXDc"/>
    <property type="match status" value="1"/>
</dbReference>
<feature type="compositionally biased region" description="Basic and acidic residues" evidence="3">
    <location>
        <begin position="823"/>
        <end position="834"/>
    </location>
</feature>
<dbReference type="InterPro" id="IPR011545">
    <property type="entry name" value="DEAD/DEAH_box_helicase_dom"/>
</dbReference>
<evidence type="ECO:0000259" key="5">
    <source>
        <dbReference type="PROSITE" id="PS51194"/>
    </source>
</evidence>
<protein>
    <submittedName>
        <fullName evidence="6">DEAD/DEAH box helicase</fullName>
    </submittedName>
</protein>
<dbReference type="RefSeq" id="WP_166061921.1">
    <property type="nucleotide sequence ID" value="NZ_CP049889.1"/>
</dbReference>
<dbReference type="EMBL" id="CP049889">
    <property type="protein sequence ID" value="QIK50880.1"/>
    <property type="molecule type" value="Genomic_DNA"/>
</dbReference>
<feature type="domain" description="Helicase ATP-binding" evidence="4">
    <location>
        <begin position="101"/>
        <end position="379"/>
    </location>
</feature>
<evidence type="ECO:0000256" key="2">
    <source>
        <dbReference type="ARBA" id="ARBA00022840"/>
    </source>
</evidence>
<dbReference type="Gene3D" id="3.40.50.300">
    <property type="entry name" value="P-loop containing nucleotide triphosphate hydrolases"/>
    <property type="match status" value="2"/>
</dbReference>
<keyword evidence="6" id="KW-0378">Hydrolase</keyword>
<evidence type="ECO:0000259" key="4">
    <source>
        <dbReference type="PROSITE" id="PS51192"/>
    </source>
</evidence>
<keyword evidence="2" id="KW-0067">ATP-binding</keyword>
<dbReference type="SMART" id="SM00490">
    <property type="entry name" value="HELICc"/>
    <property type="match status" value="1"/>
</dbReference>
<dbReference type="GO" id="GO:0003676">
    <property type="term" value="F:nucleic acid binding"/>
    <property type="evidence" value="ECO:0007669"/>
    <property type="project" value="InterPro"/>
</dbReference>
<name>A0A6G7WF39_9LACT</name>
<feature type="region of interest" description="Disordered" evidence="3">
    <location>
        <begin position="805"/>
        <end position="834"/>
    </location>
</feature>
<dbReference type="InterPro" id="IPR014001">
    <property type="entry name" value="Helicase_ATP-bd"/>
</dbReference>
<organism evidence="6 7">
    <name type="scientific">Jeotgalibaca porci</name>
    <dbReference type="NCBI Taxonomy" id="1868793"/>
    <lineage>
        <taxon>Bacteria</taxon>
        <taxon>Bacillati</taxon>
        <taxon>Bacillota</taxon>
        <taxon>Bacilli</taxon>
        <taxon>Lactobacillales</taxon>
        <taxon>Carnobacteriaceae</taxon>
        <taxon>Jeotgalibaca</taxon>
    </lineage>
</organism>
<evidence type="ECO:0000313" key="7">
    <source>
        <dbReference type="Proteomes" id="UP000501830"/>
    </source>
</evidence>
<dbReference type="InterPro" id="IPR018973">
    <property type="entry name" value="MZB"/>
</dbReference>
<keyword evidence="6" id="KW-0347">Helicase</keyword>
<dbReference type="Pfam" id="PF00270">
    <property type="entry name" value="DEAD"/>
    <property type="match status" value="2"/>
</dbReference>
<evidence type="ECO:0000256" key="1">
    <source>
        <dbReference type="ARBA" id="ARBA00022741"/>
    </source>
</evidence>
<dbReference type="GO" id="GO:0043138">
    <property type="term" value="F:3'-5' DNA helicase activity"/>
    <property type="evidence" value="ECO:0007669"/>
    <property type="project" value="TreeGrafter"/>
</dbReference>
<reference evidence="6 7" key="1">
    <citation type="journal article" date="2017" name="Int. J. Syst. Evol. Microbiol.">
        <title>Jeotgalibaca porci sp. nov. and Jeotgalibaca arthritidis sp. nov., isolated from pigs, and emended description of the genus Jeotgalibaca.</title>
        <authorList>
            <person name="Zamora L."/>
            <person name="Perez-Sancho M."/>
            <person name="Dominguez L."/>
            <person name="Fernandez-Garayzabal J.F."/>
            <person name="Vela A.I."/>
        </authorList>
    </citation>
    <scope>NUCLEOTIDE SEQUENCE [LARGE SCALE GENOMIC DNA]</scope>
    <source>
        <strain evidence="6 7">CCUG 69148</strain>
    </source>
</reference>
<dbReference type="InterPro" id="IPR001650">
    <property type="entry name" value="Helicase_C-like"/>
</dbReference>
<dbReference type="PANTHER" id="PTHR47957">
    <property type="entry name" value="ATP-DEPENDENT HELICASE HRQ1"/>
    <property type="match status" value="1"/>
</dbReference>
<proteinExistence type="predicted"/>
<dbReference type="GO" id="GO:0036297">
    <property type="term" value="P:interstrand cross-link repair"/>
    <property type="evidence" value="ECO:0007669"/>
    <property type="project" value="TreeGrafter"/>
</dbReference>
<dbReference type="PROSITE" id="PS51192">
    <property type="entry name" value="HELICASE_ATP_BIND_1"/>
    <property type="match status" value="1"/>
</dbReference>
<dbReference type="Pfam" id="PF00271">
    <property type="entry name" value="Helicase_C"/>
    <property type="match status" value="1"/>
</dbReference>
<feature type="compositionally biased region" description="Basic and acidic residues" evidence="3">
    <location>
        <begin position="805"/>
        <end position="814"/>
    </location>
</feature>
<evidence type="ECO:0000313" key="6">
    <source>
        <dbReference type="EMBL" id="QIK50880.1"/>
    </source>
</evidence>
<accession>A0A6G7WF39</accession>
<feature type="domain" description="Helicase C-terminal" evidence="5">
    <location>
        <begin position="1041"/>
        <end position="1188"/>
    </location>
</feature>
<sequence length="1756" mass="202684">MNQYTIQNTHTRLKERLFKYIETEYLGRNDALRNEIKKDLEEQEVLWQEPFIEANPSYLIHENGLTQNENIPQNVKDILGKLIDNQLGVYNTPYKHQVDAVENFYNGKDLLVATGTGSGKTECFTWPMVTKLINEAQSSPKSWRKRGIRAIMLYPMNALVADQMSRLRNMIGDEDGVFYDLFNKITDGERIPQFGMYTGRTPYPGKSDKIKNTNLANTLRKDLLGKDEEVKKQLIEMGKYPAKYNLEAFIENIEDGKHITDERDAEMVTRLEMQENTPDILITNYSMLEYMLMRIEESSFWDNTKMWLEEESENKLLFIIDEAHMYKGAPGGEVALLIRRLMHRLNLDSDKIQFILTSASIPDNQEAVNQFACDLTARNTEDETFKIITGDVRKFNNNGKITADAETLASFSIDRFQGDEQETAEAIEEFGHVIGLDVQKCDFSSQESIQNWLYDELHEFDPLLKIINHIQGNALKFTKLAQKIFPNVKVDTAEKATNVILAIAPLAKSKEGQVLFPTRLHMMFRGLQGIFACANPNCSLKEKESNLPFGKVYLNRQDTICECGGKIYELVNHRRCGAIYFKAYINKHSLVHDFFWSTKGSLSEEEYQDIYLYIPSNGIFRQGNKDDESIWLNIITGKVERNDIYTNNPNYIRVFYNPQGVYGEEKNCPNCNVRSNLTDFSTKGNQSFYNLVSEQLKLQPQTIFEKEQLEHNPNGGRKVLLFSDSRQRAASLAKELTKAADEEALRKAVVKAAALVQESKEDYQSMDYLYIKFLEVAADSELQFFYGDEEIQLKNEIEKYKNEISKMEEPANERRTRRRRSSRRENHSKDENLKRSFDTESQMFSKYVLSFLSNQFRSLTDLGLGWIEPFEDRDFYRPIDKYEEDTGKTTILGEDISKELYSAWANQKIVDNLAYNHAISNDVHSSLERRFSRQTGITEDTIFNRNFTKLLKNLQLTNEEIEILKEAFMTTLDTNNNRSDSHLFIRPDMVSLTYEPDHEWYKCSVCNKVFPFSIEETCLQCFAEDSTFIMKKSEYEGISFYRDPIIEAIEKDDKTAMRRINTEEHTAQLSHKDQMDNMWSTTEEYELLFQDVPIEGKAPVDILSCTTTMEVGIDIGSLTAVGLRNIPPMRENYQQRAGRAGRRSSAISTIVTFINNGPHDNYYFYNPERIISGEPRTPDIDVNNIKLIRRHLNVVLLSSYLRRDYIDVNAVRLDTFFNEYFNNFTNYLSKLNLSDLDYHRLIPYKVEINFEEVKTELENCLLKIKEDFDKNEINYINERGTTKSLLDVMLEEALFPNYSFARNVIGFTVENSKGEKVDQRPDRPIDVAISEYAPGRKIVIDKKTYVSGGVYNHYSKRRNSNSKTPAKDYFENASHLKTIYVCSNRYCNWNSSKEESTEICPFCKTGNIQEQSLLIPWGFAPRNGKNENELKVTEQYSYANTPSYSAAIRSEDMNNESSTKYLRYGRLIDQKLNVINMGPSNEGFSICRNCGAAAPYDDNDENNSYLKRPYRGEHQSCKHSYEHVVIGAEFNTDMILLEIELDNRKINTNLNGMWLRSAAQTLTEAMQLAATDILDTDFNDINGGYRVRISRNKTFIDIYLFDSLSSGAGYCSMLEDKISQLIRATSNVLKCPSNCDTSCHDCLNHFGNQRVQQFLDRNLGKQLLDWCREGKLATELSRKEQSRLLLPLQELSESTDAFTINGNQVTHKGKSHKVIVQPVMWNEGMNTSNDSIILSDKLLTEALPKAYDKIKNELYV</sequence>
<dbReference type="GeneID" id="94551978"/>
<keyword evidence="7" id="KW-1185">Reference proteome</keyword>
<gene>
    <name evidence="6" type="ORF">G7058_01730</name>
</gene>
<dbReference type="GO" id="GO:0006289">
    <property type="term" value="P:nucleotide-excision repair"/>
    <property type="evidence" value="ECO:0007669"/>
    <property type="project" value="TreeGrafter"/>
</dbReference>
<dbReference type="SUPFAM" id="SSF52540">
    <property type="entry name" value="P-loop containing nucleoside triphosphate hydrolases"/>
    <property type="match status" value="2"/>
</dbReference>
<dbReference type="Proteomes" id="UP000501830">
    <property type="component" value="Chromosome"/>
</dbReference>
<dbReference type="GO" id="GO:0005524">
    <property type="term" value="F:ATP binding"/>
    <property type="evidence" value="ECO:0007669"/>
    <property type="project" value="UniProtKB-KW"/>
</dbReference>
<dbReference type="Pfam" id="PF09369">
    <property type="entry name" value="MZB"/>
    <property type="match status" value="1"/>
</dbReference>
<dbReference type="PANTHER" id="PTHR47957:SF3">
    <property type="entry name" value="ATP-DEPENDENT HELICASE HRQ1"/>
    <property type="match status" value="1"/>
</dbReference>
<evidence type="ECO:0000256" key="3">
    <source>
        <dbReference type="SAM" id="MobiDB-lite"/>
    </source>
</evidence>
<dbReference type="PROSITE" id="PS51194">
    <property type="entry name" value="HELICASE_CTER"/>
    <property type="match status" value="1"/>
</dbReference>
<keyword evidence="1" id="KW-0547">Nucleotide-binding</keyword>